<dbReference type="InterPro" id="IPR043131">
    <property type="entry name" value="BCAT-like_N"/>
</dbReference>
<protein>
    <recommendedName>
        <fullName evidence="17">Branched-chain-amino-acid aminotransferase</fullName>
        <shortName evidence="17">BCAT</shortName>
        <ecNumber evidence="17">2.6.1.42</ecNumber>
    </recommendedName>
</protein>
<comment type="function">
    <text evidence="2 17">Acts on leucine, isoleucine and valine.</text>
</comment>
<evidence type="ECO:0000256" key="3">
    <source>
        <dbReference type="ARBA" id="ARBA00004824"/>
    </source>
</evidence>
<dbReference type="GO" id="GO:0009098">
    <property type="term" value="P:L-leucine biosynthetic process"/>
    <property type="evidence" value="ECO:0007669"/>
    <property type="project" value="UniProtKB-UniPathway"/>
</dbReference>
<evidence type="ECO:0000256" key="15">
    <source>
        <dbReference type="RuleBase" id="RU004106"/>
    </source>
</evidence>
<dbReference type="GO" id="GO:0052656">
    <property type="term" value="F:L-isoleucine-2-oxoglutarate transaminase activity"/>
    <property type="evidence" value="ECO:0007669"/>
    <property type="project" value="RHEA"/>
</dbReference>
<comment type="similarity">
    <text evidence="6 15">Belongs to the class-IV pyridoxal-phosphate-dependent aminotransferase family.</text>
</comment>
<keyword evidence="10 16" id="KW-0663">Pyridoxal phosphate</keyword>
<dbReference type="InterPro" id="IPR036038">
    <property type="entry name" value="Aminotransferase-like"/>
</dbReference>
<dbReference type="Gene3D" id="3.30.470.10">
    <property type="match status" value="1"/>
</dbReference>
<dbReference type="GO" id="GO:0052655">
    <property type="term" value="F:L-valine-2-oxoglutarate transaminase activity"/>
    <property type="evidence" value="ECO:0007669"/>
    <property type="project" value="RHEA"/>
</dbReference>
<keyword evidence="11 17" id="KW-0100">Branched-chain amino acid biosynthesis</keyword>
<dbReference type="SUPFAM" id="SSF56752">
    <property type="entry name" value="D-aminoacid aminotransferase-like PLP-dependent enzymes"/>
    <property type="match status" value="1"/>
</dbReference>
<evidence type="ECO:0000313" key="18">
    <source>
        <dbReference type="EMBL" id="BBO32150.1"/>
    </source>
</evidence>
<comment type="catalytic activity">
    <reaction evidence="14 17">
        <text>L-leucine + 2-oxoglutarate = 4-methyl-2-oxopentanoate + L-glutamate</text>
        <dbReference type="Rhea" id="RHEA:18321"/>
        <dbReference type="ChEBI" id="CHEBI:16810"/>
        <dbReference type="ChEBI" id="CHEBI:17865"/>
        <dbReference type="ChEBI" id="CHEBI:29985"/>
        <dbReference type="ChEBI" id="CHEBI:57427"/>
        <dbReference type="EC" id="2.6.1.42"/>
    </reaction>
</comment>
<evidence type="ECO:0000256" key="11">
    <source>
        <dbReference type="ARBA" id="ARBA00023304"/>
    </source>
</evidence>
<evidence type="ECO:0000256" key="10">
    <source>
        <dbReference type="ARBA" id="ARBA00022898"/>
    </source>
</evidence>
<comment type="catalytic activity">
    <reaction evidence="13 17">
        <text>L-isoleucine + 2-oxoglutarate = (S)-3-methyl-2-oxopentanoate + L-glutamate</text>
        <dbReference type="Rhea" id="RHEA:24801"/>
        <dbReference type="ChEBI" id="CHEBI:16810"/>
        <dbReference type="ChEBI" id="CHEBI:29985"/>
        <dbReference type="ChEBI" id="CHEBI:35146"/>
        <dbReference type="ChEBI" id="CHEBI:58045"/>
        <dbReference type="EC" id="2.6.1.42"/>
    </reaction>
</comment>
<dbReference type="Gene3D" id="3.20.10.10">
    <property type="entry name" value="D-amino Acid Aminotransferase, subunit A, domain 2"/>
    <property type="match status" value="1"/>
</dbReference>
<evidence type="ECO:0000256" key="14">
    <source>
        <dbReference type="ARBA" id="ARBA00049229"/>
    </source>
</evidence>
<dbReference type="NCBIfam" id="NF005146">
    <property type="entry name" value="PRK06606.1"/>
    <property type="match status" value="1"/>
</dbReference>
<evidence type="ECO:0000256" key="13">
    <source>
        <dbReference type="ARBA" id="ARBA00048798"/>
    </source>
</evidence>
<dbReference type="InterPro" id="IPR018300">
    <property type="entry name" value="Aminotrans_IV_CS"/>
</dbReference>
<comment type="pathway">
    <text evidence="3 17">Amino-acid biosynthesis; L-isoleucine biosynthesis; L-isoleucine from 2-oxobutanoate: step 4/4.</text>
</comment>
<dbReference type="KEGG" id="lpav:PLANPX_1762"/>
<dbReference type="FunFam" id="3.20.10.10:FF:000002">
    <property type="entry name" value="D-alanine aminotransferase"/>
    <property type="match status" value="1"/>
</dbReference>
<gene>
    <name evidence="17" type="primary">ilvE</name>
    <name evidence="18" type="ORF">PLANPX_1762</name>
</gene>
<keyword evidence="7 17" id="KW-0032">Aminotransferase</keyword>
<dbReference type="GO" id="GO:0009099">
    <property type="term" value="P:L-valine biosynthetic process"/>
    <property type="evidence" value="ECO:0007669"/>
    <property type="project" value="UniProtKB-UniPathway"/>
</dbReference>
<comment type="cofactor">
    <cofactor evidence="1 16">
        <name>pyridoxal 5'-phosphate</name>
        <dbReference type="ChEBI" id="CHEBI:597326"/>
    </cofactor>
</comment>
<proteinExistence type="inferred from homology"/>
<dbReference type="GO" id="GO:0005829">
    <property type="term" value="C:cytosol"/>
    <property type="evidence" value="ECO:0007669"/>
    <property type="project" value="TreeGrafter"/>
</dbReference>
<keyword evidence="19" id="KW-1185">Reference proteome</keyword>
<dbReference type="GO" id="GO:0009097">
    <property type="term" value="P:isoleucine biosynthetic process"/>
    <property type="evidence" value="ECO:0007669"/>
    <property type="project" value="UniProtKB-UniPathway"/>
</dbReference>
<dbReference type="InterPro" id="IPR005785">
    <property type="entry name" value="B_amino_transI"/>
</dbReference>
<dbReference type="NCBIfam" id="NF006185">
    <property type="entry name" value="PRK08320.1"/>
    <property type="match status" value="1"/>
</dbReference>
<dbReference type="UniPathway" id="UPA00048">
    <property type="reaction ID" value="UER00073"/>
</dbReference>
<dbReference type="GO" id="GO:0052654">
    <property type="term" value="F:L-leucine-2-oxoglutarate transaminase activity"/>
    <property type="evidence" value="ECO:0007669"/>
    <property type="project" value="RHEA"/>
</dbReference>
<dbReference type="EC" id="2.6.1.42" evidence="17"/>
<evidence type="ECO:0000256" key="7">
    <source>
        <dbReference type="ARBA" id="ARBA00022576"/>
    </source>
</evidence>
<comment type="catalytic activity">
    <reaction evidence="12 17">
        <text>L-valine + 2-oxoglutarate = 3-methyl-2-oxobutanoate + L-glutamate</text>
        <dbReference type="Rhea" id="RHEA:24813"/>
        <dbReference type="ChEBI" id="CHEBI:11851"/>
        <dbReference type="ChEBI" id="CHEBI:16810"/>
        <dbReference type="ChEBI" id="CHEBI:29985"/>
        <dbReference type="ChEBI" id="CHEBI:57762"/>
        <dbReference type="EC" id="2.6.1.42"/>
    </reaction>
</comment>
<dbReference type="InterPro" id="IPR043132">
    <property type="entry name" value="BCAT-like_C"/>
</dbReference>
<dbReference type="AlphaFoldDB" id="A0A5K7X6E7"/>
<evidence type="ECO:0000256" key="2">
    <source>
        <dbReference type="ARBA" id="ARBA00003109"/>
    </source>
</evidence>
<evidence type="ECO:0000256" key="1">
    <source>
        <dbReference type="ARBA" id="ARBA00001933"/>
    </source>
</evidence>
<sequence>MSSVAQYNPNAPTKATMSRQVYINGKLLPAEQATVSVFDHGLLYGDGVFEGLRAYNGKVFQLNEHVRRLFESALAIRLSIPMSQPDMAKAIDDTVAANGIKDGYIRAVITRGSGTLGLDPNRCSNPQIIIIADSISLYPKEFYENGLELITSSVIRNHPAALSPRIKSLNYLNNILAKIEGLKAGCVEALMLNHKGEVAECTGDNIFLVKQGKLYTPPLDAGILEGVTRNAVLELASEAGIVTSESAITKHDVYVADECFLTGTAAEIIPAVKVDDRVIGSGKPGPITKQLTEAFHKLVRA</sequence>
<reference evidence="19" key="1">
    <citation type="submission" date="2019-10" db="EMBL/GenBank/DDBJ databases">
        <title>Lacipirellula parvula gen. nov., sp. nov., representing a lineage of planctomycetes widespread in freshwater anoxic habitats, and description of the family Lacipirellulaceae.</title>
        <authorList>
            <person name="Dedysh S.N."/>
            <person name="Kulichevskaya I.S."/>
            <person name="Beletsky A.V."/>
            <person name="Rakitin A.L."/>
            <person name="Mardanov A.V."/>
            <person name="Ivanova A.A."/>
            <person name="Saltykova V.X."/>
            <person name="Rijpstra W.I.C."/>
            <person name="Sinninghe Damste J.S."/>
            <person name="Ravin N.V."/>
        </authorList>
    </citation>
    <scope>NUCLEOTIDE SEQUENCE [LARGE SCALE GENOMIC DNA]</scope>
    <source>
        <strain evidence="19">PX69</strain>
    </source>
</reference>
<dbReference type="InterPro" id="IPR001544">
    <property type="entry name" value="Aminotrans_IV"/>
</dbReference>
<evidence type="ECO:0000256" key="5">
    <source>
        <dbReference type="ARBA" id="ARBA00005072"/>
    </source>
</evidence>
<dbReference type="PANTHER" id="PTHR42743">
    <property type="entry name" value="AMINO-ACID AMINOTRANSFERASE"/>
    <property type="match status" value="1"/>
</dbReference>
<name>A0A5K7X6E7_9BACT</name>
<accession>A0A5K7X6E7</accession>
<dbReference type="CDD" id="cd01558">
    <property type="entry name" value="D-AAT_like"/>
    <property type="match status" value="1"/>
</dbReference>
<dbReference type="InterPro" id="IPR050571">
    <property type="entry name" value="Class-IV_PLP-Dep_Aminotrnsfr"/>
</dbReference>
<evidence type="ECO:0000256" key="8">
    <source>
        <dbReference type="ARBA" id="ARBA00022605"/>
    </source>
</evidence>
<evidence type="ECO:0000313" key="19">
    <source>
        <dbReference type="Proteomes" id="UP000326837"/>
    </source>
</evidence>
<evidence type="ECO:0000256" key="17">
    <source>
        <dbReference type="RuleBase" id="RU364094"/>
    </source>
</evidence>
<dbReference type="EMBL" id="AP021861">
    <property type="protein sequence ID" value="BBO32150.1"/>
    <property type="molecule type" value="Genomic_DNA"/>
</dbReference>
<dbReference type="NCBIfam" id="TIGR01122">
    <property type="entry name" value="ilvE_I"/>
    <property type="match status" value="1"/>
</dbReference>
<evidence type="ECO:0000256" key="16">
    <source>
        <dbReference type="RuleBase" id="RU004516"/>
    </source>
</evidence>
<keyword evidence="8 17" id="KW-0028">Amino-acid biosynthesis</keyword>
<dbReference type="FunFam" id="3.30.470.10:FF:000006">
    <property type="entry name" value="Branched-chain-amino-acid aminotransferase"/>
    <property type="match status" value="1"/>
</dbReference>
<evidence type="ECO:0000256" key="12">
    <source>
        <dbReference type="ARBA" id="ARBA00048212"/>
    </source>
</evidence>
<comment type="pathway">
    <text evidence="5 17">Amino-acid biosynthesis; L-leucine biosynthesis; L-leucine from 3-methyl-2-oxobutanoate: step 4/4.</text>
</comment>
<dbReference type="Proteomes" id="UP000326837">
    <property type="component" value="Chromosome"/>
</dbReference>
<organism evidence="18 19">
    <name type="scientific">Lacipirellula parvula</name>
    <dbReference type="NCBI Taxonomy" id="2650471"/>
    <lineage>
        <taxon>Bacteria</taxon>
        <taxon>Pseudomonadati</taxon>
        <taxon>Planctomycetota</taxon>
        <taxon>Planctomycetia</taxon>
        <taxon>Pirellulales</taxon>
        <taxon>Lacipirellulaceae</taxon>
        <taxon>Lacipirellula</taxon>
    </lineage>
</organism>
<evidence type="ECO:0000256" key="9">
    <source>
        <dbReference type="ARBA" id="ARBA00022679"/>
    </source>
</evidence>
<dbReference type="UniPathway" id="UPA00049">
    <property type="reaction ID" value="UER00062"/>
</dbReference>
<keyword evidence="9 17" id="KW-0808">Transferase</keyword>
<comment type="pathway">
    <text evidence="4 17">Amino-acid biosynthesis; L-valine biosynthesis; L-valine from pyruvate: step 4/4.</text>
</comment>
<evidence type="ECO:0000256" key="4">
    <source>
        <dbReference type="ARBA" id="ARBA00004931"/>
    </source>
</evidence>
<dbReference type="PANTHER" id="PTHR42743:SF11">
    <property type="entry name" value="AMINODEOXYCHORISMATE LYASE"/>
    <property type="match status" value="1"/>
</dbReference>
<dbReference type="Pfam" id="PF01063">
    <property type="entry name" value="Aminotran_4"/>
    <property type="match status" value="1"/>
</dbReference>
<dbReference type="PROSITE" id="PS00770">
    <property type="entry name" value="AA_TRANSFER_CLASS_4"/>
    <property type="match status" value="1"/>
</dbReference>
<dbReference type="UniPathway" id="UPA00047">
    <property type="reaction ID" value="UER00058"/>
</dbReference>
<evidence type="ECO:0000256" key="6">
    <source>
        <dbReference type="ARBA" id="ARBA00009320"/>
    </source>
</evidence>